<comment type="caution">
    <text evidence="6">The sequence shown here is derived from an EMBL/GenBank/DDBJ whole genome shotgun (WGS) entry which is preliminary data.</text>
</comment>
<feature type="domain" description="CUB" evidence="4">
    <location>
        <begin position="238"/>
        <end position="365"/>
    </location>
</feature>
<dbReference type="PROSITE" id="PS50853">
    <property type="entry name" value="FN3"/>
    <property type="match status" value="1"/>
</dbReference>
<sequence>MKKQLLFFLILVSSFASSTLAQTTCGDTFTDPGGPNANYANNTDFTQTICPSSSGDAITVTFTAFSIEANWDALYVFDGNSIAAPQITSTNPAGNVPGGLAGGFWGTTIPGPLTSSSQDGCLTFRFRSDGTINQSGWIANVTCGIPPTCPKPTALTISNVEPTSFVLGWLNNSNATAWEYYIVPAGSPQPTANSTGVVVSVNPIVITGLLPSTCYNVYVRALCSETDWSTWSVAASTCTTALPPGCGGQFFDNGGPNANYAASSDNVYIICPANPGEIVTVVFSAFDTEANWDALYVFDGSSIAAPQIASSNGAGNVPGGLPGGYWGTTIPGPFTSTSPDGCLTFRFRSDPTLNRPGWVANVTCAPDADKIVLVAFVDSNNNGTRDVGENLFPHGNFIYQVNDSGTNIDGYSPSGQFSIYDSEPTNTYDISYQILPEYQAYYAATGNTYSNINIPVGSGPQILYFPVTLTQPYNDVSVVVTGVTAPRPGLTYLNKITYRNTGVTATNGTLAFTKPTPITITNVSQTGTTNNTAGFTYNFTNLSPNETRTIFVTMNVPAVPTVNANDLLTASASITAPSGDINLANNTSTNSQIVVNSWDPNDKMEAHGDKIPINQFTANDYLFYTIRFQNNGTASAIDIRIEDLLDAQLDETSVRMVSASHNYTMTQVDNHLVWEFRNIYLPSSIVSATASTGYVQFQVKVNPGFQLGDLIPNNASIYFDTNPAIVTNTFTTKFINALSTADFDDRNLVMYPNPANNQVQIALANTSEPLQKITFYDVVGKVVKTVTANTNNVTVDVSDLSRGLYMVEISTENHSGTLKKLMIQ</sequence>
<keyword evidence="1 3" id="KW-0732">Signal</keyword>
<dbReference type="InterPro" id="IPR055353">
    <property type="entry name" value="DUF7619"/>
</dbReference>
<dbReference type="CDD" id="cd00041">
    <property type="entry name" value="CUB"/>
    <property type="match status" value="2"/>
</dbReference>
<feature type="chain" id="PRO_5046747678" evidence="3">
    <location>
        <begin position="22"/>
        <end position="824"/>
    </location>
</feature>
<dbReference type="PANTHER" id="PTHR39385">
    <property type="entry name" value="PROTEIN CBG20422"/>
    <property type="match status" value="1"/>
</dbReference>
<dbReference type="InterPro" id="IPR000859">
    <property type="entry name" value="CUB_dom"/>
</dbReference>
<dbReference type="Pfam" id="PF24595">
    <property type="entry name" value="DUF7619"/>
    <property type="match status" value="1"/>
</dbReference>
<dbReference type="CDD" id="cd00063">
    <property type="entry name" value="FN3"/>
    <property type="match status" value="1"/>
</dbReference>
<evidence type="ECO:0000256" key="3">
    <source>
        <dbReference type="SAM" id="SignalP"/>
    </source>
</evidence>
<dbReference type="Pfam" id="PF00041">
    <property type="entry name" value="fn3"/>
    <property type="match status" value="1"/>
</dbReference>
<dbReference type="InterPro" id="IPR035914">
    <property type="entry name" value="Sperma_CUB_dom_sf"/>
</dbReference>
<dbReference type="InterPro" id="IPR036116">
    <property type="entry name" value="FN3_sf"/>
</dbReference>
<accession>A0ABT6XN95</accession>
<dbReference type="SMART" id="SM00060">
    <property type="entry name" value="FN3"/>
    <property type="match status" value="1"/>
</dbReference>
<feature type="domain" description="Fibronectin type-III" evidence="5">
    <location>
        <begin position="151"/>
        <end position="243"/>
    </location>
</feature>
<dbReference type="InterPro" id="IPR013783">
    <property type="entry name" value="Ig-like_fold"/>
</dbReference>
<evidence type="ECO:0000259" key="4">
    <source>
        <dbReference type="PROSITE" id="PS01180"/>
    </source>
</evidence>
<feature type="signal peptide" evidence="3">
    <location>
        <begin position="1"/>
        <end position="21"/>
    </location>
</feature>
<feature type="domain" description="CUB" evidence="4">
    <location>
        <begin position="16"/>
        <end position="144"/>
    </location>
</feature>
<dbReference type="Gene3D" id="2.60.120.290">
    <property type="entry name" value="Spermadhesin, CUB domain"/>
    <property type="match status" value="2"/>
</dbReference>
<organism evidence="6 7">
    <name type="scientific">Flavobacterium sedimenticola</name>
    <dbReference type="NCBI Taxonomy" id="3043286"/>
    <lineage>
        <taxon>Bacteria</taxon>
        <taxon>Pseudomonadati</taxon>
        <taxon>Bacteroidota</taxon>
        <taxon>Flavobacteriia</taxon>
        <taxon>Flavobacteriales</taxon>
        <taxon>Flavobacteriaceae</taxon>
        <taxon>Flavobacterium</taxon>
    </lineage>
</organism>
<dbReference type="RefSeq" id="WP_283238163.1">
    <property type="nucleotide sequence ID" value="NZ_JASGBP010000001.1"/>
</dbReference>
<dbReference type="SUPFAM" id="SSF49265">
    <property type="entry name" value="Fibronectin type III"/>
    <property type="match status" value="1"/>
</dbReference>
<dbReference type="PANTHER" id="PTHR39385:SF2">
    <property type="entry name" value="SLIT-LIKE 3 PROTEIN"/>
    <property type="match status" value="1"/>
</dbReference>
<evidence type="ECO:0000259" key="5">
    <source>
        <dbReference type="PROSITE" id="PS50853"/>
    </source>
</evidence>
<dbReference type="SMART" id="SM00042">
    <property type="entry name" value="CUB"/>
    <property type="match status" value="2"/>
</dbReference>
<dbReference type="Gene3D" id="2.60.40.740">
    <property type="match status" value="1"/>
</dbReference>
<dbReference type="InterPro" id="IPR026444">
    <property type="entry name" value="Secre_tail"/>
</dbReference>
<gene>
    <name evidence="6" type="ORF">QHT84_03575</name>
</gene>
<proteinExistence type="predicted"/>
<evidence type="ECO:0000313" key="7">
    <source>
        <dbReference type="Proteomes" id="UP001230035"/>
    </source>
</evidence>
<dbReference type="Pfam" id="PF18962">
    <property type="entry name" value="Por_Secre_tail"/>
    <property type="match status" value="1"/>
</dbReference>
<evidence type="ECO:0000313" key="6">
    <source>
        <dbReference type="EMBL" id="MDI9256488.1"/>
    </source>
</evidence>
<reference evidence="6 7" key="1">
    <citation type="submission" date="2023-05" db="EMBL/GenBank/DDBJ databases">
        <title>Flavobacterium sedimenti sp. nov., isolated from the sediment.</title>
        <authorList>
            <person name="Wu N."/>
        </authorList>
    </citation>
    <scope>NUCLEOTIDE SEQUENCE [LARGE SCALE GENOMIC DNA]</scope>
    <source>
        <strain evidence="6 7">YZ-48</strain>
    </source>
</reference>
<dbReference type="PROSITE" id="PS01180">
    <property type="entry name" value="CUB"/>
    <property type="match status" value="2"/>
</dbReference>
<evidence type="ECO:0000256" key="2">
    <source>
        <dbReference type="ARBA" id="ARBA00023157"/>
    </source>
</evidence>
<dbReference type="EMBL" id="JASGBP010000001">
    <property type="protein sequence ID" value="MDI9256488.1"/>
    <property type="molecule type" value="Genomic_DNA"/>
</dbReference>
<dbReference type="NCBIfam" id="TIGR04183">
    <property type="entry name" value="Por_Secre_tail"/>
    <property type="match status" value="1"/>
</dbReference>
<dbReference type="Gene3D" id="2.60.40.10">
    <property type="entry name" value="Immunoglobulins"/>
    <property type="match status" value="1"/>
</dbReference>
<dbReference type="Proteomes" id="UP001230035">
    <property type="component" value="Unassembled WGS sequence"/>
</dbReference>
<name>A0ABT6XN95_9FLAO</name>
<dbReference type="SUPFAM" id="SSF49854">
    <property type="entry name" value="Spermadhesin, CUB domain"/>
    <property type="match status" value="2"/>
</dbReference>
<dbReference type="InterPro" id="IPR003961">
    <property type="entry name" value="FN3_dom"/>
</dbReference>
<protein>
    <submittedName>
        <fullName evidence="6">T9SS type A sorting domain-containing protein</fullName>
    </submittedName>
</protein>
<evidence type="ECO:0000256" key="1">
    <source>
        <dbReference type="ARBA" id="ARBA00022729"/>
    </source>
</evidence>
<keyword evidence="2" id="KW-1015">Disulfide bond</keyword>
<keyword evidence="7" id="KW-1185">Reference proteome</keyword>